<organism evidence="1 2">
    <name type="scientific">Nocardia panacis</name>
    <dbReference type="NCBI Taxonomy" id="2340916"/>
    <lineage>
        <taxon>Bacteria</taxon>
        <taxon>Bacillati</taxon>
        <taxon>Actinomycetota</taxon>
        <taxon>Actinomycetes</taxon>
        <taxon>Mycobacteriales</taxon>
        <taxon>Nocardiaceae</taxon>
        <taxon>Nocardia</taxon>
    </lineage>
</organism>
<dbReference type="OrthoDB" id="4570337at2"/>
<dbReference type="AlphaFoldDB" id="A0A3A4K6P7"/>
<keyword evidence="2" id="KW-1185">Reference proteome</keyword>
<gene>
    <name evidence="1" type="ORF">D5S18_30205</name>
</gene>
<protein>
    <submittedName>
        <fullName evidence="1">Uncharacterized protein</fullName>
    </submittedName>
</protein>
<sequence length="168" mass="17535">MIVGLIVAGCSSGVAGSAASNPADLLAYRRDASATSQAVTSSKKRAAQAKAIDENCSQFPTTSGVGVAKYNEFVDAHDANAADYLPKRDLAAATLTEAATKVESGVDAAGDRLPTDLTAKLREYVAAARDLAAETRRMTYTASVDPLNIASRRVNDARNAVRETCPAR</sequence>
<comment type="caution">
    <text evidence="1">The sequence shown here is derived from an EMBL/GenBank/DDBJ whole genome shotgun (WGS) entry which is preliminary data.</text>
</comment>
<evidence type="ECO:0000313" key="2">
    <source>
        <dbReference type="Proteomes" id="UP000266677"/>
    </source>
</evidence>
<evidence type="ECO:0000313" key="1">
    <source>
        <dbReference type="EMBL" id="RJO70180.1"/>
    </source>
</evidence>
<name>A0A3A4K6P7_9NOCA</name>
<dbReference type="Proteomes" id="UP000266677">
    <property type="component" value="Unassembled WGS sequence"/>
</dbReference>
<dbReference type="EMBL" id="QZFU01000041">
    <property type="protein sequence ID" value="RJO70180.1"/>
    <property type="molecule type" value="Genomic_DNA"/>
</dbReference>
<proteinExistence type="predicted"/>
<reference evidence="1 2" key="1">
    <citation type="submission" date="2018-09" db="EMBL/GenBank/DDBJ databases">
        <title>YIM PH21274 draft genome.</title>
        <authorList>
            <person name="Miao C."/>
        </authorList>
    </citation>
    <scope>NUCLEOTIDE SEQUENCE [LARGE SCALE GENOMIC DNA]</scope>
    <source>
        <strain evidence="1 2">YIM PH 21724</strain>
    </source>
</reference>
<accession>A0A3A4K6P7</accession>